<name>A0A812VD67_9DINO</name>
<dbReference type="SMART" id="SM00248">
    <property type="entry name" value="ANK"/>
    <property type="match status" value="2"/>
</dbReference>
<accession>A0A812VD67</accession>
<dbReference type="EMBL" id="CAJNDS010002843">
    <property type="protein sequence ID" value="CAE7616043.1"/>
    <property type="molecule type" value="Genomic_DNA"/>
</dbReference>
<evidence type="ECO:0000313" key="5">
    <source>
        <dbReference type="EMBL" id="CAE7616043.1"/>
    </source>
</evidence>
<reference evidence="5" key="1">
    <citation type="submission" date="2021-02" db="EMBL/GenBank/DDBJ databases">
        <authorList>
            <person name="Dougan E. K."/>
            <person name="Rhodes N."/>
            <person name="Thang M."/>
            <person name="Chan C."/>
        </authorList>
    </citation>
    <scope>NUCLEOTIDE SEQUENCE</scope>
</reference>
<dbReference type="InterPro" id="IPR029063">
    <property type="entry name" value="SAM-dependent_MTases_sf"/>
</dbReference>
<gene>
    <name evidence="5" type="primary">Comt</name>
    <name evidence="5" type="ORF">SNAT2548_LOCUS35021</name>
</gene>
<evidence type="ECO:0000256" key="1">
    <source>
        <dbReference type="ARBA" id="ARBA00022737"/>
    </source>
</evidence>
<feature type="repeat" description="ANK" evidence="3">
    <location>
        <begin position="361"/>
        <end position="397"/>
    </location>
</feature>
<comment type="caution">
    <text evidence="5">The sequence shown here is derived from an EMBL/GenBank/DDBJ whole genome shotgun (WGS) entry which is preliminary data.</text>
</comment>
<keyword evidence="1" id="KW-0677">Repeat</keyword>
<evidence type="ECO:0000313" key="6">
    <source>
        <dbReference type="Proteomes" id="UP000604046"/>
    </source>
</evidence>
<sequence length="520" mass="58015">MFQCRMCSENPFSAMMGAPPGKSEEKKKKKGTGEGKRKSVSKRDMSAFNSRSDAEVRAAVERWSEYAHPRAKEFFSSPEQLEEVLVQLAKGTDKNDDPILGPDEKCVYWYGDVTKDDLQAAIRMVKPGEQSESVTYVNRVLAFIFATDDSFEKLMQLPKEPFKMSCGDQLCVHLAHISLAVCALGRTSGDSMLRAKRLEKAFKVEAAVRSLAVALRSGPRDRSAERRKEFELLRHLAANAFPWAAEDVVREIETFASRKTFMKLAGGVKRQLLEQAASEAPEGLVVELGSYVGYSAAVLAMARGAVALPPSPKVYPPSGIPTAKNQTGDDFLFQACQYSVSMASLDRALKKGANVNARNKDGNTPLMLACQNWTGSQYLPFMNKLLESKADVNVESGWGFTPLDKVTELLKDQEAARLQEMRAQEERREIMEGRSIVGYGYGTAEEQRQRLVPNQPLADELDTFKCLPQLRECKKLLEQKGGKPGENPFNPAYLTTEEFVERRDAILEKYKDAKFKYSGH</sequence>
<evidence type="ECO:0000256" key="2">
    <source>
        <dbReference type="ARBA" id="ARBA00023043"/>
    </source>
</evidence>
<feature type="compositionally biased region" description="Basic and acidic residues" evidence="4">
    <location>
        <begin position="22"/>
        <end position="45"/>
    </location>
</feature>
<evidence type="ECO:0000256" key="4">
    <source>
        <dbReference type="SAM" id="MobiDB-lite"/>
    </source>
</evidence>
<dbReference type="Gene3D" id="1.25.40.20">
    <property type="entry name" value="Ankyrin repeat-containing domain"/>
    <property type="match status" value="1"/>
</dbReference>
<organism evidence="5 6">
    <name type="scientific">Symbiodinium natans</name>
    <dbReference type="NCBI Taxonomy" id="878477"/>
    <lineage>
        <taxon>Eukaryota</taxon>
        <taxon>Sar</taxon>
        <taxon>Alveolata</taxon>
        <taxon>Dinophyceae</taxon>
        <taxon>Suessiales</taxon>
        <taxon>Symbiodiniaceae</taxon>
        <taxon>Symbiodinium</taxon>
    </lineage>
</organism>
<protein>
    <submittedName>
        <fullName evidence="5">Comt protein</fullName>
    </submittedName>
</protein>
<dbReference type="PROSITE" id="PS50088">
    <property type="entry name" value="ANK_REPEAT"/>
    <property type="match status" value="1"/>
</dbReference>
<dbReference type="PANTHER" id="PTHR24171">
    <property type="entry name" value="ANKYRIN REPEAT DOMAIN-CONTAINING PROTEIN 39-RELATED"/>
    <property type="match status" value="1"/>
</dbReference>
<proteinExistence type="predicted"/>
<dbReference type="Gene3D" id="3.40.50.150">
    <property type="entry name" value="Vaccinia Virus protein VP39"/>
    <property type="match status" value="1"/>
</dbReference>
<keyword evidence="2 3" id="KW-0040">ANK repeat</keyword>
<dbReference type="AlphaFoldDB" id="A0A812VD67"/>
<dbReference type="Proteomes" id="UP000604046">
    <property type="component" value="Unassembled WGS sequence"/>
</dbReference>
<keyword evidence="6" id="KW-1185">Reference proteome</keyword>
<feature type="region of interest" description="Disordered" evidence="4">
    <location>
        <begin position="7"/>
        <end position="51"/>
    </location>
</feature>
<dbReference type="InterPro" id="IPR002110">
    <property type="entry name" value="Ankyrin_rpt"/>
</dbReference>
<dbReference type="InterPro" id="IPR036770">
    <property type="entry name" value="Ankyrin_rpt-contain_sf"/>
</dbReference>
<dbReference type="OrthoDB" id="429419at2759"/>
<dbReference type="Pfam" id="PF12796">
    <property type="entry name" value="Ank_2"/>
    <property type="match status" value="1"/>
</dbReference>
<dbReference type="SUPFAM" id="SSF48403">
    <property type="entry name" value="Ankyrin repeat"/>
    <property type="match status" value="1"/>
</dbReference>
<evidence type="ECO:0000256" key="3">
    <source>
        <dbReference type="PROSITE-ProRule" id="PRU00023"/>
    </source>
</evidence>